<dbReference type="Bgee" id="ENSGACG00000019883">
    <property type="expression patterns" value="Expressed in spleen and 11 other cell types or tissues"/>
</dbReference>
<feature type="region of interest" description="Disordered" evidence="1">
    <location>
        <begin position="68"/>
        <end position="87"/>
    </location>
</feature>
<accession>G3Q8Q1</accession>
<feature type="compositionally biased region" description="Low complexity" evidence="1">
    <location>
        <begin position="43"/>
        <end position="59"/>
    </location>
</feature>
<evidence type="ECO:0000256" key="1">
    <source>
        <dbReference type="SAM" id="MobiDB-lite"/>
    </source>
</evidence>
<protein>
    <submittedName>
        <fullName evidence="3">Uncharacterized protein</fullName>
    </submittedName>
</protein>
<sequence>MFLMGLVLGAFLLHFVMRRCSVARQGHHLPDNSLSSDKGRDLLGSSATAQSPSSASLLSDGFRLTEKRNGTATTNTTTTLFSNQGNGSPHGNSFGGALIHSNPGNGHGNSLYANCNTNSGDLQFVANLLDGRTGERPEVIERKFGERDEVDEGLGDVIKGPEEELARFPNFKLPAPLALCEESSI</sequence>
<dbReference type="AlphaFoldDB" id="G3Q8Q1"/>
<reference evidence="3" key="1">
    <citation type="submission" date="2006-01" db="EMBL/GenBank/DDBJ databases">
        <authorList>
            <person name="Lindblad-Toh K."/>
            <person name="Mauceli E."/>
            <person name="Grabherr M."/>
            <person name="Chang J.L."/>
            <person name="Lander E.S."/>
        </authorList>
    </citation>
    <scope>NUCLEOTIDE SEQUENCE [LARGE SCALE GENOMIC DNA]</scope>
</reference>
<dbReference type="Ensembl" id="ENSGACT00000026316.1">
    <property type="protein sequence ID" value="ENSGACP00000026265.1"/>
    <property type="gene ID" value="ENSGACG00000019883.1"/>
</dbReference>
<feature type="region of interest" description="Disordered" evidence="1">
    <location>
        <begin position="27"/>
        <end position="61"/>
    </location>
</feature>
<dbReference type="InParanoid" id="G3Q8Q1"/>
<evidence type="ECO:0000313" key="3">
    <source>
        <dbReference type="Ensembl" id="ENSGACP00000026265.1"/>
    </source>
</evidence>
<dbReference type="STRING" id="69293.ENSGACP00000026265"/>
<feature type="signal peptide" evidence="2">
    <location>
        <begin position="1"/>
        <end position="18"/>
    </location>
</feature>
<proteinExistence type="predicted"/>
<keyword evidence="2" id="KW-0732">Signal</keyword>
<reference evidence="3" key="2">
    <citation type="submission" date="2024-04" db="UniProtKB">
        <authorList>
            <consortium name="Ensembl"/>
        </authorList>
    </citation>
    <scope>IDENTIFICATION</scope>
</reference>
<feature type="chain" id="PRO_5003450606" evidence="2">
    <location>
        <begin position="19"/>
        <end position="185"/>
    </location>
</feature>
<organism evidence="3">
    <name type="scientific">Gasterosteus aculeatus</name>
    <name type="common">Three-spined stickleback</name>
    <dbReference type="NCBI Taxonomy" id="69293"/>
    <lineage>
        <taxon>Eukaryota</taxon>
        <taxon>Metazoa</taxon>
        <taxon>Chordata</taxon>
        <taxon>Craniata</taxon>
        <taxon>Vertebrata</taxon>
        <taxon>Euteleostomi</taxon>
        <taxon>Actinopterygii</taxon>
        <taxon>Neopterygii</taxon>
        <taxon>Teleostei</taxon>
        <taxon>Neoteleostei</taxon>
        <taxon>Acanthomorphata</taxon>
        <taxon>Eupercaria</taxon>
        <taxon>Perciformes</taxon>
        <taxon>Cottioidei</taxon>
        <taxon>Gasterosteales</taxon>
        <taxon>Gasterosteidae</taxon>
        <taxon>Gasterosteus</taxon>
    </lineage>
</organism>
<name>G3Q8Q1_GASAC</name>
<evidence type="ECO:0000256" key="2">
    <source>
        <dbReference type="SAM" id="SignalP"/>
    </source>
</evidence>